<feature type="region of interest" description="Disordered" evidence="1">
    <location>
        <begin position="59"/>
        <end position="123"/>
    </location>
</feature>
<evidence type="ECO:0000256" key="1">
    <source>
        <dbReference type="SAM" id="MobiDB-lite"/>
    </source>
</evidence>
<keyword evidence="3" id="KW-1185">Reference proteome</keyword>
<evidence type="ECO:0000313" key="2">
    <source>
        <dbReference type="EMBL" id="CAH1395107.1"/>
    </source>
</evidence>
<evidence type="ECO:0000313" key="3">
    <source>
        <dbReference type="Proteomes" id="UP001152798"/>
    </source>
</evidence>
<name>A0A9P0EAB6_NEZVI</name>
<protein>
    <submittedName>
        <fullName evidence="2">Uncharacterized protein</fullName>
    </submittedName>
</protein>
<dbReference type="OrthoDB" id="10484119at2759"/>
<dbReference type="Proteomes" id="UP001152798">
    <property type="component" value="Chromosome 3"/>
</dbReference>
<reference evidence="2" key="1">
    <citation type="submission" date="2022-01" db="EMBL/GenBank/DDBJ databases">
        <authorList>
            <person name="King R."/>
        </authorList>
    </citation>
    <scope>NUCLEOTIDE SEQUENCE</scope>
</reference>
<sequence length="303" mass="33762">MANWGQNWDEEAFLASIDDSGLPEVVINIDALSVNDNVNDFTHPSFNPDAYISIAAESENSRQDSDNIDNTSSDSGQLSEDVASEHIIEEDNFRAGSPPKDTTEQRATAGKPRERRRKRIPTLKMSAENKARLNTALALTDAYLDSHPAFDDISDYLEVIRLKNLHGYCRPNSNIVTKIPFTEFLDNIDDQYPSVASASTPIVQDIISCAEVERCILDDDLPESDLEDLAREKLKYYDAKEPTTAELDSRQCIETIPNIDEVLKYETTCKFQSSSTGSISHSELNALLETKVTVDISSLLHLV</sequence>
<dbReference type="EMBL" id="OV725079">
    <property type="protein sequence ID" value="CAH1395107.1"/>
    <property type="molecule type" value="Genomic_DNA"/>
</dbReference>
<organism evidence="2 3">
    <name type="scientific">Nezara viridula</name>
    <name type="common">Southern green stink bug</name>
    <name type="synonym">Cimex viridulus</name>
    <dbReference type="NCBI Taxonomy" id="85310"/>
    <lineage>
        <taxon>Eukaryota</taxon>
        <taxon>Metazoa</taxon>
        <taxon>Ecdysozoa</taxon>
        <taxon>Arthropoda</taxon>
        <taxon>Hexapoda</taxon>
        <taxon>Insecta</taxon>
        <taxon>Pterygota</taxon>
        <taxon>Neoptera</taxon>
        <taxon>Paraneoptera</taxon>
        <taxon>Hemiptera</taxon>
        <taxon>Heteroptera</taxon>
        <taxon>Panheteroptera</taxon>
        <taxon>Pentatomomorpha</taxon>
        <taxon>Pentatomoidea</taxon>
        <taxon>Pentatomidae</taxon>
        <taxon>Pentatominae</taxon>
        <taxon>Nezara</taxon>
    </lineage>
</organism>
<dbReference type="AlphaFoldDB" id="A0A9P0EAB6"/>
<accession>A0A9P0EAB6</accession>
<feature type="compositionally biased region" description="Basic and acidic residues" evidence="1">
    <location>
        <begin position="83"/>
        <end position="93"/>
    </location>
</feature>
<proteinExistence type="predicted"/>
<gene>
    <name evidence="2" type="ORF">NEZAVI_LOCUS5439</name>
</gene>